<feature type="signal peptide" evidence="4">
    <location>
        <begin position="1"/>
        <end position="22"/>
    </location>
</feature>
<accession>A0A385KNT5</accession>
<dbReference type="Gene3D" id="1.10.100.10">
    <property type="entry name" value="Insulin-like"/>
    <property type="match status" value="1"/>
</dbReference>
<feature type="domain" description="Insulin-like" evidence="5">
    <location>
        <begin position="38"/>
        <end position="113"/>
    </location>
</feature>
<sequence length="128" mass="15013">MKLQYALYIAILLCHQNVCILAEEGTRTYKITDKVSICSSFLALLINKFCDNVYKIEKRDTSLMIDKLTPRTLHKQRNKERVLTEARWRRVRRQIATECCDQACTVANIIKYCPDDAKLLKERPDIFN</sequence>
<dbReference type="InterPro" id="IPR036438">
    <property type="entry name" value="Insulin-like_sf"/>
</dbReference>
<dbReference type="Pfam" id="PF00049">
    <property type="entry name" value="Insulin"/>
    <property type="match status" value="1"/>
</dbReference>
<evidence type="ECO:0000256" key="2">
    <source>
        <dbReference type="ARBA" id="ARBA00022685"/>
    </source>
</evidence>
<dbReference type="InterPro" id="IPR022353">
    <property type="entry name" value="Insulin_CS"/>
</dbReference>
<evidence type="ECO:0000313" key="6">
    <source>
        <dbReference type="EMBL" id="AXZ96486.1"/>
    </source>
</evidence>
<dbReference type="EMBL" id="MH174972">
    <property type="protein sequence ID" value="AXZ96486.1"/>
    <property type="molecule type" value="mRNA"/>
</dbReference>
<reference evidence="6" key="1">
    <citation type="submission" date="2018-04" db="EMBL/GenBank/DDBJ databases">
        <authorList>
            <person name="Go L.Y."/>
            <person name="Mitchell J.A."/>
        </authorList>
    </citation>
    <scope>NUCLEOTIDE SEQUENCE</scope>
</reference>
<dbReference type="InterPro" id="IPR016179">
    <property type="entry name" value="Insulin-like"/>
</dbReference>
<evidence type="ECO:0000256" key="3">
    <source>
        <dbReference type="ARBA" id="ARBA00022729"/>
    </source>
</evidence>
<feature type="chain" id="PRO_5017289305" evidence="4">
    <location>
        <begin position="23"/>
        <end position="128"/>
    </location>
</feature>
<keyword evidence="3 4" id="KW-0732">Signal</keyword>
<organism evidence="6">
    <name type="scientific">Maruca vitrata</name>
    <name type="common">Bean pod borer moth</name>
    <dbReference type="NCBI Taxonomy" id="497515"/>
    <lineage>
        <taxon>Eukaryota</taxon>
        <taxon>Metazoa</taxon>
        <taxon>Ecdysozoa</taxon>
        <taxon>Arthropoda</taxon>
        <taxon>Hexapoda</taxon>
        <taxon>Insecta</taxon>
        <taxon>Pterygota</taxon>
        <taxon>Neoptera</taxon>
        <taxon>Endopterygota</taxon>
        <taxon>Lepidoptera</taxon>
        <taxon>Glossata</taxon>
        <taxon>Ditrysia</taxon>
        <taxon>Pyraloidea</taxon>
        <taxon>Crambidae</taxon>
        <taxon>Spilomelinae</taxon>
        <taxon>Maruca</taxon>
    </lineage>
</organism>
<keyword evidence="2" id="KW-0165">Cleavage on pair of basic residues</keyword>
<protein>
    <submittedName>
        <fullName evidence="6">Insulin-like peptide 4</fullName>
    </submittedName>
</protein>
<evidence type="ECO:0000256" key="1">
    <source>
        <dbReference type="ARBA" id="ARBA00009034"/>
    </source>
</evidence>
<dbReference type="SUPFAM" id="SSF56994">
    <property type="entry name" value="Insulin-like"/>
    <property type="match status" value="1"/>
</dbReference>
<dbReference type="AlphaFoldDB" id="A0A385KNT5"/>
<evidence type="ECO:0000259" key="5">
    <source>
        <dbReference type="Pfam" id="PF00049"/>
    </source>
</evidence>
<dbReference type="GO" id="GO:0005179">
    <property type="term" value="F:hormone activity"/>
    <property type="evidence" value="ECO:0007669"/>
    <property type="project" value="InterPro"/>
</dbReference>
<name>A0A385KNT5_MARVT</name>
<dbReference type="GO" id="GO:0005576">
    <property type="term" value="C:extracellular region"/>
    <property type="evidence" value="ECO:0007669"/>
    <property type="project" value="InterPro"/>
</dbReference>
<comment type="similarity">
    <text evidence="1">Belongs to the insulin family.</text>
</comment>
<dbReference type="PROSITE" id="PS00262">
    <property type="entry name" value="INSULIN"/>
    <property type="match status" value="1"/>
</dbReference>
<proteinExistence type="evidence at transcript level"/>
<evidence type="ECO:0000256" key="4">
    <source>
        <dbReference type="SAM" id="SignalP"/>
    </source>
</evidence>